<comment type="caution">
    <text evidence="1">The sequence shown here is derived from an EMBL/GenBank/DDBJ whole genome shotgun (WGS) entry which is preliminary data.</text>
</comment>
<reference evidence="1 2" key="1">
    <citation type="submission" date="2024-04" db="EMBL/GenBank/DDBJ databases">
        <title>whole genome sequencing of Lutimonas vermicola strain IMCC1616.</title>
        <authorList>
            <person name="Bae S.S."/>
        </authorList>
    </citation>
    <scope>NUCLEOTIDE SEQUENCE [LARGE SCALE GENOMIC DNA]</scope>
    <source>
        <strain evidence="1 2">IMCC1616</strain>
    </source>
</reference>
<proteinExistence type="predicted"/>
<dbReference type="Proteomes" id="UP001474120">
    <property type="component" value="Unassembled WGS sequence"/>
</dbReference>
<dbReference type="EMBL" id="JBCDNA010000002">
    <property type="protein sequence ID" value="MEL4456356.1"/>
    <property type="molecule type" value="Genomic_DNA"/>
</dbReference>
<sequence>MNKLRLVLLVFLVFACDNFKKGDKNIVASHPFLVGVWQGQGRLLDTDVSEKMGEIPIRITIEPDGKIEISIGNTFVIEPKIKKAGFGFEIFGILDSEVNNAVHLNKTHLIILLIIPKDSTDDIDYSLADFHLKTNYMFDFSMRVGGVHLKKQGN</sequence>
<name>A0ABU9L4M9_9FLAO</name>
<accession>A0ABU9L4M9</accession>
<evidence type="ECO:0000313" key="1">
    <source>
        <dbReference type="EMBL" id="MEL4456356.1"/>
    </source>
</evidence>
<protein>
    <submittedName>
        <fullName evidence="1">Uncharacterized protein</fullName>
    </submittedName>
</protein>
<organism evidence="1 2">
    <name type="scientific">Lutimonas vermicola</name>
    <dbReference type="NCBI Taxonomy" id="414288"/>
    <lineage>
        <taxon>Bacteria</taxon>
        <taxon>Pseudomonadati</taxon>
        <taxon>Bacteroidota</taxon>
        <taxon>Flavobacteriia</taxon>
        <taxon>Flavobacteriales</taxon>
        <taxon>Flavobacteriaceae</taxon>
        <taxon>Lutimonas</taxon>
    </lineage>
</organism>
<dbReference type="PROSITE" id="PS51257">
    <property type="entry name" value="PROKAR_LIPOPROTEIN"/>
    <property type="match status" value="1"/>
</dbReference>
<keyword evidence="2" id="KW-1185">Reference proteome</keyword>
<evidence type="ECO:0000313" key="2">
    <source>
        <dbReference type="Proteomes" id="UP001474120"/>
    </source>
</evidence>
<gene>
    <name evidence="1" type="ORF">AABB81_10645</name>
</gene>
<dbReference type="RefSeq" id="WP_342160479.1">
    <property type="nucleotide sequence ID" value="NZ_JBCDNA010000002.1"/>
</dbReference>